<dbReference type="AlphaFoldDB" id="A0A6A4HHL3"/>
<feature type="non-terminal residue" evidence="1">
    <location>
        <position position="1"/>
    </location>
</feature>
<name>A0A6A4HHL3_9AGAR</name>
<dbReference type="Proteomes" id="UP000799118">
    <property type="component" value="Unassembled WGS sequence"/>
</dbReference>
<proteinExistence type="predicted"/>
<sequence>NKKIDVLSCVPVDAFFMLLPLWPAETDVHSQRLVPFQLPSIPLDSRRYLLVFYKTLQAETDKASSSSSPTDPQNILLPGFRAIARQVSYSDLQGTGVRAPEQGLSVSGPLEDAFKQMPRPTSATTPLSSPSCDDIHAAQLSIIGSCYSREAGVEFDPEALIELDLCTVLGGEKKPLPPGMVAEQFDSEQSMTVKLTPIGSAVMELVWVGGLALTSFGSQT</sequence>
<reference evidence="1" key="1">
    <citation type="journal article" date="2019" name="Environ. Microbiol.">
        <title>Fungal ecological strategies reflected in gene transcription - a case study of two litter decomposers.</title>
        <authorList>
            <person name="Barbi F."/>
            <person name="Kohler A."/>
            <person name="Barry K."/>
            <person name="Baskaran P."/>
            <person name="Daum C."/>
            <person name="Fauchery L."/>
            <person name="Ihrmark K."/>
            <person name="Kuo A."/>
            <person name="LaButti K."/>
            <person name="Lipzen A."/>
            <person name="Morin E."/>
            <person name="Grigoriev I.V."/>
            <person name="Henrissat B."/>
            <person name="Lindahl B."/>
            <person name="Martin F."/>
        </authorList>
    </citation>
    <scope>NUCLEOTIDE SEQUENCE</scope>
    <source>
        <strain evidence="1">JB14</strain>
    </source>
</reference>
<evidence type="ECO:0000313" key="2">
    <source>
        <dbReference type="Proteomes" id="UP000799118"/>
    </source>
</evidence>
<evidence type="ECO:0000313" key="1">
    <source>
        <dbReference type="EMBL" id="KAE9397526.1"/>
    </source>
</evidence>
<dbReference type="EMBL" id="ML769496">
    <property type="protein sequence ID" value="KAE9397526.1"/>
    <property type="molecule type" value="Genomic_DNA"/>
</dbReference>
<dbReference type="OrthoDB" id="3357948at2759"/>
<organism evidence="1 2">
    <name type="scientific">Gymnopus androsaceus JB14</name>
    <dbReference type="NCBI Taxonomy" id="1447944"/>
    <lineage>
        <taxon>Eukaryota</taxon>
        <taxon>Fungi</taxon>
        <taxon>Dikarya</taxon>
        <taxon>Basidiomycota</taxon>
        <taxon>Agaricomycotina</taxon>
        <taxon>Agaricomycetes</taxon>
        <taxon>Agaricomycetidae</taxon>
        <taxon>Agaricales</taxon>
        <taxon>Marasmiineae</taxon>
        <taxon>Omphalotaceae</taxon>
        <taxon>Gymnopus</taxon>
    </lineage>
</organism>
<gene>
    <name evidence="1" type="ORF">BT96DRAFT_823297</name>
</gene>
<keyword evidence="2" id="KW-1185">Reference proteome</keyword>
<accession>A0A6A4HHL3</accession>
<protein>
    <submittedName>
        <fullName evidence="1">Uncharacterized protein</fullName>
    </submittedName>
</protein>